<gene>
    <name evidence="3" type="ORF">GBZ86_07315</name>
</gene>
<dbReference type="Pfam" id="PF04389">
    <property type="entry name" value="Peptidase_M28"/>
    <property type="match status" value="1"/>
</dbReference>
<dbReference type="EMBL" id="WHJC01000080">
    <property type="protein sequence ID" value="MPQ43564.1"/>
    <property type="molecule type" value="Genomic_DNA"/>
</dbReference>
<dbReference type="InterPro" id="IPR007484">
    <property type="entry name" value="Peptidase_M28"/>
</dbReference>
<reference evidence="3 4" key="1">
    <citation type="submission" date="2019-10" db="EMBL/GenBank/DDBJ databases">
        <title>The Genome Sequence of Clostridium tarantellae Isolated from Fish Brain.</title>
        <authorList>
            <person name="Bano L."/>
            <person name="Kiel M."/>
            <person name="Sales G."/>
            <person name="Doxey A.C."/>
            <person name="Mansfield M.J."/>
            <person name="Schiavone M."/>
            <person name="Rossetto O."/>
            <person name="Pirazzini M."/>
            <person name="Dobrindt U."/>
            <person name="Montecucco C."/>
        </authorList>
    </citation>
    <scope>NUCLEOTIDE SEQUENCE [LARGE SCALE GENOMIC DNA]</scope>
    <source>
        <strain evidence="3 4">DSM 3997</strain>
    </source>
</reference>
<dbReference type="OrthoDB" id="233977at2"/>
<dbReference type="PANTHER" id="PTHR12147">
    <property type="entry name" value="METALLOPEPTIDASE M28 FAMILY MEMBER"/>
    <property type="match status" value="1"/>
</dbReference>
<dbReference type="AlphaFoldDB" id="A0A6I1MKQ6"/>
<evidence type="ECO:0000313" key="3">
    <source>
        <dbReference type="EMBL" id="MPQ43564.1"/>
    </source>
</evidence>
<organism evidence="3 4">
    <name type="scientific">Clostridium tarantellae</name>
    <dbReference type="NCBI Taxonomy" id="39493"/>
    <lineage>
        <taxon>Bacteria</taxon>
        <taxon>Bacillati</taxon>
        <taxon>Bacillota</taxon>
        <taxon>Clostridia</taxon>
        <taxon>Eubacteriales</taxon>
        <taxon>Clostridiaceae</taxon>
        <taxon>Clostridium</taxon>
    </lineage>
</organism>
<dbReference type="GO" id="GO:0008235">
    <property type="term" value="F:metalloexopeptidase activity"/>
    <property type="evidence" value="ECO:0007669"/>
    <property type="project" value="InterPro"/>
</dbReference>
<accession>A0A6I1MKQ6</accession>
<feature type="domain" description="Peptidase M28" evidence="2">
    <location>
        <begin position="218"/>
        <end position="409"/>
    </location>
</feature>
<dbReference type="PANTHER" id="PTHR12147:SF26">
    <property type="entry name" value="PEPTIDASE M28 DOMAIN-CONTAINING PROTEIN"/>
    <property type="match status" value="1"/>
</dbReference>
<name>A0A6I1MKQ6_9CLOT</name>
<protein>
    <submittedName>
        <fullName evidence="3">M28 family peptidase</fullName>
    </submittedName>
</protein>
<sequence length="449" mass="51011">MKKLKSICINLLIFILLSTFILSIFYKIRLDTFNKDELIDRIEYLTSDELKGRLCGSEGNYLAQDFIKKDFKKSNLLPYNFKFLHEFSTHSPTEIEGKPYLKVVDSNGTLIKEYEYNRDFKDAFLNFKINKITFNKNNKANIHTSAMLINNSNNKNAVFISTEMNSFNFRSSFVYNTPCDLYTLVSPKTFNELVEYYNNDYTIECFFPYKVEEKIVNNVASVIKGFNPFLPPLVLTAHFDHVGSDLSGNIYRGALDNASGAAFLMELASVLSTLPMPERDIIIVALNAEEFGLLGAEEFAKENSSKFKNSKVINFDMIGSDENIPLTLMTGKNITEDTSELLKNLSNRCKEEKITHLIEKKDSSDHAGFIKQGIDSVTINDGDTSKIHTPEDKVEFISTTAIDRALSVVFPEIINYAYSSSPFFLLSTPITILLFIMLILAIVFKKINK</sequence>
<dbReference type="Proteomes" id="UP000430345">
    <property type="component" value="Unassembled WGS sequence"/>
</dbReference>
<dbReference type="InterPro" id="IPR045175">
    <property type="entry name" value="M28_fam"/>
</dbReference>
<dbReference type="SUPFAM" id="SSF53187">
    <property type="entry name" value="Zn-dependent exopeptidases"/>
    <property type="match status" value="1"/>
</dbReference>
<proteinExistence type="predicted"/>
<evidence type="ECO:0000313" key="4">
    <source>
        <dbReference type="Proteomes" id="UP000430345"/>
    </source>
</evidence>
<keyword evidence="4" id="KW-1185">Reference proteome</keyword>
<keyword evidence="1" id="KW-0812">Transmembrane</keyword>
<dbReference type="GO" id="GO:0006508">
    <property type="term" value="P:proteolysis"/>
    <property type="evidence" value="ECO:0007669"/>
    <property type="project" value="InterPro"/>
</dbReference>
<feature type="transmembrane region" description="Helical" evidence="1">
    <location>
        <begin position="7"/>
        <end position="26"/>
    </location>
</feature>
<keyword evidence="1" id="KW-1133">Transmembrane helix</keyword>
<comment type="caution">
    <text evidence="3">The sequence shown here is derived from an EMBL/GenBank/DDBJ whole genome shotgun (WGS) entry which is preliminary data.</text>
</comment>
<evidence type="ECO:0000256" key="1">
    <source>
        <dbReference type="SAM" id="Phobius"/>
    </source>
</evidence>
<dbReference type="Gene3D" id="3.40.630.10">
    <property type="entry name" value="Zn peptidases"/>
    <property type="match status" value="1"/>
</dbReference>
<feature type="transmembrane region" description="Helical" evidence="1">
    <location>
        <begin position="423"/>
        <end position="444"/>
    </location>
</feature>
<dbReference type="RefSeq" id="WP_152889208.1">
    <property type="nucleotide sequence ID" value="NZ_WHJC01000080.1"/>
</dbReference>
<keyword evidence="1" id="KW-0472">Membrane</keyword>
<evidence type="ECO:0000259" key="2">
    <source>
        <dbReference type="Pfam" id="PF04389"/>
    </source>
</evidence>